<reference evidence="2" key="1">
    <citation type="journal article" date="2024" name="Front. Bioeng. Biotechnol.">
        <title>Genome-scale model development and genomic sequencing of the oleaginous clade Lipomyces.</title>
        <authorList>
            <person name="Czajka J.J."/>
            <person name="Han Y."/>
            <person name="Kim J."/>
            <person name="Mondo S.J."/>
            <person name="Hofstad B.A."/>
            <person name="Robles A."/>
            <person name="Haridas S."/>
            <person name="Riley R."/>
            <person name="LaButti K."/>
            <person name="Pangilinan J."/>
            <person name="Andreopoulos W."/>
            <person name="Lipzen A."/>
            <person name="Yan J."/>
            <person name="Wang M."/>
            <person name="Ng V."/>
            <person name="Grigoriev I.V."/>
            <person name="Spatafora J.W."/>
            <person name="Magnuson J.K."/>
            <person name="Baker S.E."/>
            <person name="Pomraning K.R."/>
        </authorList>
    </citation>
    <scope>NUCLEOTIDE SEQUENCE [LARGE SCALE GENOMIC DNA]</scope>
    <source>
        <strain evidence="2">CBS 7786</strain>
    </source>
</reference>
<dbReference type="Proteomes" id="UP001433508">
    <property type="component" value="Unassembled WGS sequence"/>
</dbReference>
<gene>
    <name evidence="1" type="ORF">V1525DRAFT_192206</name>
</gene>
<name>A0ACC3SZK0_LIPKO</name>
<keyword evidence="2" id="KW-1185">Reference proteome</keyword>
<accession>A0ACC3SZK0</accession>
<protein>
    <submittedName>
        <fullName evidence="1">OPT oligopeptide transporter protein-domain-containing protein</fullName>
    </submittedName>
</protein>
<evidence type="ECO:0000313" key="2">
    <source>
        <dbReference type="Proteomes" id="UP001433508"/>
    </source>
</evidence>
<evidence type="ECO:0000313" key="1">
    <source>
        <dbReference type="EMBL" id="KAK9236835.1"/>
    </source>
</evidence>
<dbReference type="EMBL" id="MU971379">
    <property type="protein sequence ID" value="KAK9236835.1"/>
    <property type="molecule type" value="Genomic_DNA"/>
</dbReference>
<comment type="caution">
    <text evidence="1">The sequence shown here is derived from an EMBL/GenBank/DDBJ whole genome shotgun (WGS) entry which is preliminary data.</text>
</comment>
<organism evidence="1 2">
    <name type="scientific">Lipomyces kononenkoae</name>
    <name type="common">Yeast</name>
    <dbReference type="NCBI Taxonomy" id="34357"/>
    <lineage>
        <taxon>Eukaryota</taxon>
        <taxon>Fungi</taxon>
        <taxon>Dikarya</taxon>
        <taxon>Ascomycota</taxon>
        <taxon>Saccharomycotina</taxon>
        <taxon>Lipomycetes</taxon>
        <taxon>Lipomycetales</taxon>
        <taxon>Lipomycetaceae</taxon>
        <taxon>Lipomyces</taxon>
    </lineage>
</organism>
<proteinExistence type="predicted"/>
<sequence length="861" mass="97837">MKETPDFVTGAITDSSSMQVEKEKQALVSVQEVGDISNFREKVLDRLQGGMRKDLEDILNVDSQMNYLLDMMDTLTVNEGLHILEEAAKYHEDDPNFPTETLRDIQLMLKGKEAYGTDHETYIIDVLLEATLIKYHSPYPEVRAICDPTDDPTLPVETIRAYFLGIIWVAIGSFINELFTFRQPSLKLRSTSLQLLLYPCGKLLERILPDKGITLFGVRHSLNPGPWNFKEQMLATLMVNVGSGSTNFMSYVMTMKLKLFFNQSWISFGFIFLLNFSTQFMGFGLAGILRRWVVFPTKAVWPSLLPTLMLNRTLLLPETGRAAHGWTITKYKFFFICLGVSFLYFFIPGYVFTGLSTFNWMTWIAPHNKVLAIVTGSSLGLGFNPWTSWDWAVINYSNPLATPFFSAFNRYIGMVFAGLLILALYWKNYKWTGYLPINSNATWNNVGTAFNASKIVNDKLELDLEKYRAYSPPFISLGYVVFYGAEFALFTMSFIYIGLSEWPQVKAAAVGFWRSLKDRKRSNYEMEDDPISKMMAKYPEVPDWWYIFILLLSLAFGIVAVQCWPTNTPSWSIIVIIVVCVILVIPSAVIMSVTGYQLGFNDIGIILAGYMVPGRAIANMICRVYGWNVDAEAESFIGDQKLAHYSKIPPRAMFRCQMIATLIQTFCTIGALDVLIKSIPDVCSPTQPDKFVCTFPRALYTATLVWGVVGPARVFNSIYPMLKWAFLIGFLAAAPIYYTRRYFHKYLKHFNPILFLSGMTRYESAYNLSYYTPGIEIGFIFMYYVRRRYLSWWTKYNYVLTSALGAGVAFGGIVIFATLQSTQTTFKWWGNTISSSGVDGARTAALYALPPGTHFGPETWE</sequence>